<dbReference type="SUPFAM" id="SSF52025">
    <property type="entry name" value="PA domain"/>
    <property type="match status" value="1"/>
</dbReference>
<feature type="signal peptide" evidence="7">
    <location>
        <begin position="1"/>
        <end position="20"/>
    </location>
</feature>
<evidence type="ECO:0000256" key="4">
    <source>
        <dbReference type="ARBA" id="ARBA00022729"/>
    </source>
</evidence>
<keyword evidence="3" id="KW-0479">Metal-binding</keyword>
<gene>
    <name evidence="9" type="ORF">L3081_11015</name>
</gene>
<keyword evidence="10" id="KW-1185">Reference proteome</keyword>
<proteinExistence type="predicted"/>
<dbReference type="Pfam" id="PF04389">
    <property type="entry name" value="Peptidase_M28"/>
    <property type="match status" value="1"/>
</dbReference>
<evidence type="ECO:0000256" key="1">
    <source>
        <dbReference type="ARBA" id="ARBA00022438"/>
    </source>
</evidence>
<keyword evidence="5" id="KW-0378">Hydrolase</keyword>
<dbReference type="CDD" id="cd05660">
    <property type="entry name" value="M28_like_PA"/>
    <property type="match status" value="1"/>
</dbReference>
<evidence type="ECO:0000256" key="7">
    <source>
        <dbReference type="SAM" id="SignalP"/>
    </source>
</evidence>
<dbReference type="SUPFAM" id="SSF53187">
    <property type="entry name" value="Zn-dependent exopeptidases"/>
    <property type="match status" value="1"/>
</dbReference>
<evidence type="ECO:0000313" key="9">
    <source>
        <dbReference type="EMBL" id="MCI2283831.1"/>
    </source>
</evidence>
<dbReference type="PANTHER" id="PTHR12147">
    <property type="entry name" value="METALLOPEPTIDASE M28 FAMILY MEMBER"/>
    <property type="match status" value="1"/>
</dbReference>
<dbReference type="PANTHER" id="PTHR12147:SF56">
    <property type="entry name" value="AMINOPEPTIDASE YDR415C-RELATED"/>
    <property type="match status" value="1"/>
</dbReference>
<dbReference type="PROSITE" id="PS51257">
    <property type="entry name" value="PROKAR_LIPOPROTEIN"/>
    <property type="match status" value="1"/>
</dbReference>
<keyword evidence="2" id="KW-0645">Protease</keyword>
<feature type="chain" id="PRO_5045680265" evidence="7">
    <location>
        <begin position="21"/>
        <end position="566"/>
    </location>
</feature>
<keyword evidence="1" id="KW-0031">Aminopeptidase</keyword>
<dbReference type="InterPro" id="IPR007484">
    <property type="entry name" value="Peptidase_M28"/>
</dbReference>
<feature type="domain" description="Peptidase M28" evidence="8">
    <location>
        <begin position="314"/>
        <end position="535"/>
    </location>
</feature>
<dbReference type="InterPro" id="IPR046450">
    <property type="entry name" value="PA_dom_sf"/>
</dbReference>
<evidence type="ECO:0000256" key="6">
    <source>
        <dbReference type="ARBA" id="ARBA00022833"/>
    </source>
</evidence>
<evidence type="ECO:0000256" key="3">
    <source>
        <dbReference type="ARBA" id="ARBA00022723"/>
    </source>
</evidence>
<keyword evidence="6" id="KW-0862">Zinc</keyword>
<dbReference type="Gene3D" id="3.50.30.30">
    <property type="match status" value="1"/>
</dbReference>
<dbReference type="Gene3D" id="3.40.630.10">
    <property type="entry name" value="Zn peptidases"/>
    <property type="match status" value="2"/>
</dbReference>
<keyword evidence="4 7" id="KW-0732">Signal</keyword>
<organism evidence="9 10">
    <name type="scientific">Colwellia maritima</name>
    <dbReference type="NCBI Taxonomy" id="2912588"/>
    <lineage>
        <taxon>Bacteria</taxon>
        <taxon>Pseudomonadati</taxon>
        <taxon>Pseudomonadota</taxon>
        <taxon>Gammaproteobacteria</taxon>
        <taxon>Alteromonadales</taxon>
        <taxon>Colwelliaceae</taxon>
        <taxon>Colwellia</taxon>
    </lineage>
</organism>
<evidence type="ECO:0000313" key="10">
    <source>
        <dbReference type="Proteomes" id="UP001139646"/>
    </source>
</evidence>
<evidence type="ECO:0000256" key="5">
    <source>
        <dbReference type="ARBA" id="ARBA00022801"/>
    </source>
</evidence>
<name>A0ABS9X0W5_9GAMM</name>
<reference evidence="9" key="1">
    <citation type="submission" date="2022-01" db="EMBL/GenBank/DDBJ databases">
        <title>Colwellia maritima, isolated from seawater.</title>
        <authorList>
            <person name="Kristyanto S."/>
            <person name="Jung J."/>
            <person name="Jeon C.O."/>
        </authorList>
    </citation>
    <scope>NUCLEOTIDE SEQUENCE</scope>
    <source>
        <strain evidence="9">MSW7</strain>
    </source>
</reference>
<accession>A0ABS9X0W5</accession>
<sequence length="566" mass="62043">MIIKKITLSLSLLVILTACGQSNQPKLLEKTNQDKISINFGEKAITTKSLTQHIKILSSDKFGGRAPGSEGEELTVNYIASEFKKFGVAPGNGNSYFQEVPLTSVEAINKPSILFSDGKSDDLTLTYSNEQVVWTRKQINSVEINNSEVIFVGYGINAPERNWNDYADIDVTGKTVVMLVNDPGYATQDSSLFNGNAMTYYGRWDYKFDEAARQGAAAAIIIHDTKPAAYGWSTVSSSWTGPQFDMVRADQGSELASMEGWITLDSAKALFNKSGLDLTAQYIAAKTPGFKAVPLNLTVSATIENKTTTINSKNVVGFIKGSESPDEVFIYMAHWDHLGTDPVLQKETGDGIYNGALDNATGTVGLIELAKAYASMQEKPKRSVLFLAVTAEEQGLLGSAYYASNPLYSLAKTVGGINMDGLNNFGPTKDVTVIGSGMSELENILEKNAKAKNRILNPDSEAEKGYFYRSDHFELSKLGVPMLYPNSGYDHVDKGVAYGIEKAEEYTKKHYHGPSDEYQDDWILTGAVEDLQLYFLTGSEIVNSNAWPQWNEGTEFKAIRDAQRGK</sequence>
<comment type="caution">
    <text evidence="9">The sequence shown here is derived from an EMBL/GenBank/DDBJ whole genome shotgun (WGS) entry which is preliminary data.</text>
</comment>
<protein>
    <submittedName>
        <fullName evidence="9">M28 family metallopeptidase</fullName>
    </submittedName>
</protein>
<dbReference type="InterPro" id="IPR045175">
    <property type="entry name" value="M28_fam"/>
</dbReference>
<dbReference type="EMBL" id="JAKKSL010000002">
    <property type="protein sequence ID" value="MCI2283831.1"/>
    <property type="molecule type" value="Genomic_DNA"/>
</dbReference>
<dbReference type="RefSeq" id="WP_242286090.1">
    <property type="nucleotide sequence ID" value="NZ_JAKKSL010000002.1"/>
</dbReference>
<evidence type="ECO:0000256" key="2">
    <source>
        <dbReference type="ARBA" id="ARBA00022670"/>
    </source>
</evidence>
<dbReference type="Proteomes" id="UP001139646">
    <property type="component" value="Unassembled WGS sequence"/>
</dbReference>
<evidence type="ECO:0000259" key="8">
    <source>
        <dbReference type="Pfam" id="PF04389"/>
    </source>
</evidence>